<evidence type="ECO:0000259" key="6">
    <source>
        <dbReference type="Pfam" id="PF05843"/>
    </source>
</evidence>
<feature type="domain" description="PRP1 splicing factor N-terminal" evidence="7">
    <location>
        <begin position="31"/>
        <end position="190"/>
    </location>
</feature>
<feature type="compositionally biased region" description="Basic and acidic residues" evidence="5">
    <location>
        <begin position="81"/>
        <end position="102"/>
    </location>
</feature>
<feature type="compositionally biased region" description="Low complexity" evidence="5">
    <location>
        <begin position="61"/>
        <end position="77"/>
    </location>
</feature>
<evidence type="ECO:0000256" key="3">
    <source>
        <dbReference type="ARBA" id="ARBA00023242"/>
    </source>
</evidence>
<keyword evidence="2" id="KW-0677">Repeat</keyword>
<dbReference type="SUPFAM" id="SSF48452">
    <property type="entry name" value="TPR-like"/>
    <property type="match status" value="4"/>
</dbReference>
<evidence type="ECO:0000259" key="7">
    <source>
        <dbReference type="Pfam" id="PF06424"/>
    </source>
</evidence>
<gene>
    <name evidence="8" type="primary">g8424</name>
    <name evidence="8" type="ORF">VP750_LOCUS7238</name>
</gene>
<dbReference type="PANTHER" id="PTHR11246:SF1">
    <property type="entry name" value="PRE-MRNA-PROCESSING FACTOR 6"/>
    <property type="match status" value="1"/>
</dbReference>
<dbReference type="InterPro" id="IPR008847">
    <property type="entry name" value="Suf"/>
</dbReference>
<name>A0ABP1G0B6_9CHLO</name>
<organism evidence="8 9">
    <name type="scientific">Coccomyxa viridis</name>
    <dbReference type="NCBI Taxonomy" id="1274662"/>
    <lineage>
        <taxon>Eukaryota</taxon>
        <taxon>Viridiplantae</taxon>
        <taxon>Chlorophyta</taxon>
        <taxon>core chlorophytes</taxon>
        <taxon>Trebouxiophyceae</taxon>
        <taxon>Trebouxiophyceae incertae sedis</taxon>
        <taxon>Coccomyxaceae</taxon>
        <taxon>Coccomyxa</taxon>
    </lineage>
</organism>
<dbReference type="Proteomes" id="UP001497392">
    <property type="component" value="Unassembled WGS sequence"/>
</dbReference>
<dbReference type="InterPro" id="IPR010491">
    <property type="entry name" value="PRP1_N"/>
</dbReference>
<accession>A0ABP1G0B6</accession>
<comment type="subcellular location">
    <subcellularLocation>
        <location evidence="1">Nucleus</location>
    </subcellularLocation>
</comment>
<dbReference type="InterPro" id="IPR045075">
    <property type="entry name" value="Syf1-like"/>
</dbReference>
<reference evidence="8 9" key="1">
    <citation type="submission" date="2024-06" db="EMBL/GenBank/DDBJ databases">
        <authorList>
            <person name="Kraege A."/>
            <person name="Thomma B."/>
        </authorList>
    </citation>
    <scope>NUCLEOTIDE SEQUENCE [LARGE SCALE GENOMIC DNA]</scope>
</reference>
<evidence type="ECO:0000313" key="8">
    <source>
        <dbReference type="EMBL" id="CAL5225579.1"/>
    </source>
</evidence>
<evidence type="ECO:0000256" key="4">
    <source>
        <dbReference type="SAM" id="Coils"/>
    </source>
</evidence>
<dbReference type="Pfam" id="PF13432">
    <property type="entry name" value="TPR_16"/>
    <property type="match status" value="1"/>
</dbReference>
<feature type="domain" description="Suppressor of forked" evidence="6">
    <location>
        <begin position="344"/>
        <end position="502"/>
    </location>
</feature>
<feature type="region of interest" description="Disordered" evidence="5">
    <location>
        <begin position="1"/>
        <end position="103"/>
    </location>
</feature>
<dbReference type="Pfam" id="PF06424">
    <property type="entry name" value="PRP1_N"/>
    <property type="match status" value="1"/>
</dbReference>
<evidence type="ECO:0000256" key="5">
    <source>
        <dbReference type="SAM" id="MobiDB-lite"/>
    </source>
</evidence>
<comment type="caution">
    <text evidence="8">The sequence shown here is derived from an EMBL/GenBank/DDBJ whole genome shotgun (WGS) entry which is preliminary data.</text>
</comment>
<dbReference type="Pfam" id="PF05843">
    <property type="entry name" value="Suf"/>
    <property type="match status" value="1"/>
</dbReference>
<evidence type="ECO:0000256" key="1">
    <source>
        <dbReference type="ARBA" id="ARBA00004123"/>
    </source>
</evidence>
<dbReference type="Gene3D" id="1.25.40.10">
    <property type="entry name" value="Tetratricopeptide repeat domain"/>
    <property type="match status" value="5"/>
</dbReference>
<proteinExistence type="predicted"/>
<dbReference type="SMART" id="SM00386">
    <property type="entry name" value="HAT"/>
    <property type="match status" value="12"/>
</dbReference>
<keyword evidence="4" id="KW-0175">Coiled coil</keyword>
<dbReference type="PANTHER" id="PTHR11246">
    <property type="entry name" value="PRE-MRNA SPLICING FACTOR"/>
    <property type="match status" value="1"/>
</dbReference>
<keyword evidence="3" id="KW-0539">Nucleus</keyword>
<evidence type="ECO:0000313" key="9">
    <source>
        <dbReference type="Proteomes" id="UP001497392"/>
    </source>
</evidence>
<dbReference type="InterPro" id="IPR011990">
    <property type="entry name" value="TPR-like_helical_dom_sf"/>
</dbReference>
<keyword evidence="9" id="KW-1185">Reference proteome</keyword>
<sequence>MSGMHMPAQSAPGAPGGQKPPSASFNSMAVPANYVPGLGRGATGFTTRSDIGPARMTPEMAAAQQGAPGAPPAAAAPAAPPKDEKKPETNDAEDDSKFDHFMGNDAGALAGTFGEYDQDDREADEVWEAIDMHMDDRRRAIREKKLKEDIEKYRKENPKITEQFADLKRKLAHISEDEWNAIPDIGDYTRHKKNKMEILTPAPDNLLAKRLAEKESMTSISVGNGLDTPAGMNTNLKAIGEGRTQMLDVNLENIAKRMGDSASGKSTVDPKGYLTSLDSIQLSSDAEIGDIKKARMLLKSVINTNPKHAPGWVAAARLEETVGAMPEARKLIMKGCDLCPNNEDVWLEAARMQTPDNAKALLARGVQHNQTSVKLWIQAARLEQDSQAKSRVLRRALEKVPTSVRLWKAAIELAGEDDARVLLKRATECCPQHVELWLALARLESYENARKILNEARRALPSEMAIWIHAAKLEEANGNKPMVGKIIERALKSLSDNQVIINRDVWLKEAEAAERADPPMVSTCREIVRTVVDYGVEKDDWKKTWKADAQDCLDRGSVKTARAILQHAISVFPGKKSLYRALAHLERQHGTPEAVAEVLERGVKYCPQAEILWLMAAKTKWQDSEAKKQEAEAARKAGDEKRAAQLGQQSRELLEAARGILNSANVSNPESEQIWLAAFKIEFENNEMERARRILEKARSTLANERIWMKSALVERERGQTQEELKLLMEGISKFPYFHKFYLMLGQLNERQGKADGARAAYQDGLKRCMTSVPLWRSLSRLEEGAGMVGKARNVLEQARLKNPHTADLWLAAVRVEQRAGNIKAAESLMARALADCPKSGVLLAENLAMAPRPARKAKSLDALKECPDDPHVVAAVAQLIFWSDRKVDKARSWLQRAVKLARGDNGDFWALLYKLESQYGNAESQAQVLTEMKKAEPHHGERWQRVSKDPQNAHASLETVLKRVIIDIDNQPAP</sequence>
<dbReference type="InterPro" id="IPR003107">
    <property type="entry name" value="HAT"/>
</dbReference>
<protein>
    <submittedName>
        <fullName evidence="8">G8424 protein</fullName>
    </submittedName>
</protein>
<dbReference type="EMBL" id="CAXHTA020000012">
    <property type="protein sequence ID" value="CAL5225579.1"/>
    <property type="molecule type" value="Genomic_DNA"/>
</dbReference>
<feature type="coiled-coil region" evidence="4">
    <location>
        <begin position="143"/>
        <end position="170"/>
    </location>
</feature>
<evidence type="ECO:0000256" key="2">
    <source>
        <dbReference type="ARBA" id="ARBA00022737"/>
    </source>
</evidence>